<reference evidence="2 3" key="1">
    <citation type="journal article" date="2018" name="Nat. Ecol. Evol.">
        <title>Pezizomycetes genomes reveal the molecular basis of ectomycorrhizal truffle lifestyle.</title>
        <authorList>
            <person name="Murat C."/>
            <person name="Payen T."/>
            <person name="Noel B."/>
            <person name="Kuo A."/>
            <person name="Morin E."/>
            <person name="Chen J."/>
            <person name="Kohler A."/>
            <person name="Krizsan K."/>
            <person name="Balestrini R."/>
            <person name="Da Silva C."/>
            <person name="Montanini B."/>
            <person name="Hainaut M."/>
            <person name="Levati E."/>
            <person name="Barry K.W."/>
            <person name="Belfiori B."/>
            <person name="Cichocki N."/>
            <person name="Clum A."/>
            <person name="Dockter R.B."/>
            <person name="Fauchery L."/>
            <person name="Guy J."/>
            <person name="Iotti M."/>
            <person name="Le Tacon F."/>
            <person name="Lindquist E.A."/>
            <person name="Lipzen A."/>
            <person name="Malagnac F."/>
            <person name="Mello A."/>
            <person name="Molinier V."/>
            <person name="Miyauchi S."/>
            <person name="Poulain J."/>
            <person name="Riccioni C."/>
            <person name="Rubini A."/>
            <person name="Sitrit Y."/>
            <person name="Splivallo R."/>
            <person name="Traeger S."/>
            <person name="Wang M."/>
            <person name="Zifcakova L."/>
            <person name="Wipf D."/>
            <person name="Zambonelli A."/>
            <person name="Paolocci F."/>
            <person name="Nowrousian M."/>
            <person name="Ottonello S."/>
            <person name="Baldrian P."/>
            <person name="Spatafora J.W."/>
            <person name="Henrissat B."/>
            <person name="Nagy L.G."/>
            <person name="Aury J.M."/>
            <person name="Wincker P."/>
            <person name="Grigoriev I.V."/>
            <person name="Bonfante P."/>
            <person name="Martin F.M."/>
        </authorList>
    </citation>
    <scope>NUCLEOTIDE SEQUENCE [LARGE SCALE GENOMIC DNA]</scope>
    <source>
        <strain evidence="2 3">RN42</strain>
    </source>
</reference>
<protein>
    <submittedName>
        <fullName evidence="2">Uncharacterized protein</fullName>
    </submittedName>
</protein>
<gene>
    <name evidence="2" type="ORF">BJ508DRAFT_316046</name>
</gene>
<evidence type="ECO:0000313" key="3">
    <source>
        <dbReference type="Proteomes" id="UP000275078"/>
    </source>
</evidence>
<accession>A0A3N4HAS3</accession>
<organism evidence="2 3">
    <name type="scientific">Ascobolus immersus RN42</name>
    <dbReference type="NCBI Taxonomy" id="1160509"/>
    <lineage>
        <taxon>Eukaryota</taxon>
        <taxon>Fungi</taxon>
        <taxon>Dikarya</taxon>
        <taxon>Ascomycota</taxon>
        <taxon>Pezizomycotina</taxon>
        <taxon>Pezizomycetes</taxon>
        <taxon>Pezizales</taxon>
        <taxon>Ascobolaceae</taxon>
        <taxon>Ascobolus</taxon>
    </lineage>
</organism>
<dbReference type="EMBL" id="ML120001">
    <property type="protein sequence ID" value="RPA70957.1"/>
    <property type="molecule type" value="Genomic_DNA"/>
</dbReference>
<keyword evidence="3" id="KW-1185">Reference proteome</keyword>
<sequence length="145" mass="16771">MASEKAGPRGRAISRGQEMQNREREQEAEPAKQLVEKPESWWWGGGCGIEKPASRGEQKDEIKRRERNREESDRPESEGRREAGIERGMRGRNRGESEKPERTSRMSEKPESRGEREAREDEQDEPEAGIERRSEKPELRGLEGE</sequence>
<dbReference type="AlphaFoldDB" id="A0A3N4HAS3"/>
<feature type="region of interest" description="Disordered" evidence="1">
    <location>
        <begin position="1"/>
        <end position="145"/>
    </location>
</feature>
<name>A0A3N4HAS3_ASCIM</name>
<dbReference type="Proteomes" id="UP000275078">
    <property type="component" value="Unassembled WGS sequence"/>
</dbReference>
<feature type="compositionally biased region" description="Basic and acidic residues" evidence="1">
    <location>
        <begin position="52"/>
        <end position="119"/>
    </location>
</feature>
<evidence type="ECO:0000313" key="2">
    <source>
        <dbReference type="EMBL" id="RPA70957.1"/>
    </source>
</evidence>
<feature type="compositionally biased region" description="Basic and acidic residues" evidence="1">
    <location>
        <begin position="129"/>
        <end position="145"/>
    </location>
</feature>
<evidence type="ECO:0000256" key="1">
    <source>
        <dbReference type="SAM" id="MobiDB-lite"/>
    </source>
</evidence>
<feature type="compositionally biased region" description="Basic and acidic residues" evidence="1">
    <location>
        <begin position="20"/>
        <end position="39"/>
    </location>
</feature>
<proteinExistence type="predicted"/>